<reference evidence="3" key="1">
    <citation type="submission" date="2016-11" db="UniProtKB">
        <authorList>
            <consortium name="WormBaseParasite"/>
        </authorList>
    </citation>
    <scope>IDENTIFICATION</scope>
</reference>
<feature type="region of interest" description="Disordered" evidence="1">
    <location>
        <begin position="1"/>
        <end position="20"/>
    </location>
</feature>
<feature type="compositionally biased region" description="Polar residues" evidence="1">
    <location>
        <begin position="7"/>
        <end position="19"/>
    </location>
</feature>
<accession>A0A1I8F8E3</accession>
<evidence type="ECO:0000313" key="2">
    <source>
        <dbReference type="Proteomes" id="UP000095280"/>
    </source>
</evidence>
<evidence type="ECO:0000313" key="3">
    <source>
        <dbReference type="WBParaSite" id="maker-unitig_24521-snap-gene-0.1-mRNA-1"/>
    </source>
</evidence>
<keyword evidence="2" id="KW-1185">Reference proteome</keyword>
<feature type="region of interest" description="Disordered" evidence="1">
    <location>
        <begin position="37"/>
        <end position="68"/>
    </location>
</feature>
<organism evidence="2 3">
    <name type="scientific">Macrostomum lignano</name>
    <dbReference type="NCBI Taxonomy" id="282301"/>
    <lineage>
        <taxon>Eukaryota</taxon>
        <taxon>Metazoa</taxon>
        <taxon>Spiralia</taxon>
        <taxon>Lophotrochozoa</taxon>
        <taxon>Platyhelminthes</taxon>
        <taxon>Rhabditophora</taxon>
        <taxon>Macrostomorpha</taxon>
        <taxon>Macrostomida</taxon>
        <taxon>Macrostomidae</taxon>
        <taxon>Macrostomum</taxon>
    </lineage>
</organism>
<sequence>KQEARCSGSSGVASASNRHSPVGFCVAPAAVAAVVTATRRRPETSSAAGPSASPPEPLTDASSPQQVSDWLERNRARLLFYVGQETENDTVNAGRFRIVMKEYQTCCDE</sequence>
<dbReference type="Proteomes" id="UP000095280">
    <property type="component" value="Unplaced"/>
</dbReference>
<dbReference type="AlphaFoldDB" id="A0A1I8F8E3"/>
<protein>
    <submittedName>
        <fullName evidence="3">Glutaredoxin domain-containing protein</fullName>
    </submittedName>
</protein>
<dbReference type="WBParaSite" id="maker-unitig_24521-snap-gene-0.1-mRNA-1">
    <property type="protein sequence ID" value="maker-unitig_24521-snap-gene-0.1-mRNA-1"/>
    <property type="gene ID" value="maker-unitig_24521-snap-gene-0.1"/>
</dbReference>
<evidence type="ECO:0000256" key="1">
    <source>
        <dbReference type="SAM" id="MobiDB-lite"/>
    </source>
</evidence>
<proteinExistence type="predicted"/>
<name>A0A1I8F8E3_9PLAT</name>